<gene>
    <name evidence="2" type="ORF">CTI12_AA433590</name>
</gene>
<dbReference type="PANTHER" id="PTHR34959:SF14">
    <property type="match status" value="1"/>
</dbReference>
<keyword evidence="3" id="KW-1185">Reference proteome</keyword>
<comment type="caution">
    <text evidence="2">The sequence shown here is derived from an EMBL/GenBank/DDBJ whole genome shotgun (WGS) entry which is preliminary data.</text>
</comment>
<dbReference type="AlphaFoldDB" id="A0A2U1LPG4"/>
<protein>
    <recommendedName>
        <fullName evidence="4">Protein LAZY 1</fullName>
    </recommendedName>
</protein>
<evidence type="ECO:0000313" key="3">
    <source>
        <dbReference type="Proteomes" id="UP000245207"/>
    </source>
</evidence>
<sequence>MRTPGWIQRTFRQNNNEQSRKVSTSTSSLPFQGKFSSCFSGLWELNKQQHYPEDNNNYEHFRQSKACPESSITHGVKEETVEMSPDMFLGFLAIGTFGSVSITEEVIIPIAVIPFEIPTEEETSAVDIEFQGWNKKSENLSERDGEEAKNMEHSLKENSEMPKTKEGAKEQKAKAENLFKINATFYKKSEKLDKGAKGGTHALHLMKKMLKKLDFTSCSPTSAGGNALNSNSNEGKPMKVFWKSRKIHPEAAEVRITKSPKNKVKKMCKDEGYNKEVTPEDEENMYPTAGMFGNRAINNQQDGKKEHWVKTDADYFVLEF</sequence>
<dbReference type="EMBL" id="PKPP01008363">
    <property type="protein sequence ID" value="PWA50896.1"/>
    <property type="molecule type" value="Genomic_DNA"/>
</dbReference>
<name>A0A2U1LPG4_ARTAN</name>
<evidence type="ECO:0008006" key="4">
    <source>
        <dbReference type="Google" id="ProtNLM"/>
    </source>
</evidence>
<dbReference type="GO" id="GO:2000012">
    <property type="term" value="P:regulation of auxin polar transport"/>
    <property type="evidence" value="ECO:0007669"/>
    <property type="project" value="InterPro"/>
</dbReference>
<dbReference type="PANTHER" id="PTHR34959">
    <property type="entry name" value="PROTEIN LAZY 1"/>
    <property type="match status" value="1"/>
</dbReference>
<dbReference type="OrthoDB" id="780166at2759"/>
<proteinExistence type="predicted"/>
<evidence type="ECO:0000313" key="2">
    <source>
        <dbReference type="EMBL" id="PWA50896.1"/>
    </source>
</evidence>
<evidence type="ECO:0000256" key="1">
    <source>
        <dbReference type="SAM" id="MobiDB-lite"/>
    </source>
</evidence>
<reference evidence="2 3" key="1">
    <citation type="journal article" date="2018" name="Mol. Plant">
        <title>The genome of Artemisia annua provides insight into the evolution of Asteraceae family and artemisinin biosynthesis.</title>
        <authorList>
            <person name="Shen Q."/>
            <person name="Zhang L."/>
            <person name="Liao Z."/>
            <person name="Wang S."/>
            <person name="Yan T."/>
            <person name="Shi P."/>
            <person name="Liu M."/>
            <person name="Fu X."/>
            <person name="Pan Q."/>
            <person name="Wang Y."/>
            <person name="Lv Z."/>
            <person name="Lu X."/>
            <person name="Zhang F."/>
            <person name="Jiang W."/>
            <person name="Ma Y."/>
            <person name="Chen M."/>
            <person name="Hao X."/>
            <person name="Li L."/>
            <person name="Tang Y."/>
            <person name="Lv G."/>
            <person name="Zhou Y."/>
            <person name="Sun X."/>
            <person name="Brodelius P.E."/>
            <person name="Rose J.K.C."/>
            <person name="Tang K."/>
        </authorList>
    </citation>
    <scope>NUCLEOTIDE SEQUENCE [LARGE SCALE GENOMIC DNA]</scope>
    <source>
        <strain evidence="3">cv. Huhao1</strain>
        <tissue evidence="2">Leaf</tissue>
    </source>
</reference>
<organism evidence="2 3">
    <name type="scientific">Artemisia annua</name>
    <name type="common">Sweet wormwood</name>
    <dbReference type="NCBI Taxonomy" id="35608"/>
    <lineage>
        <taxon>Eukaryota</taxon>
        <taxon>Viridiplantae</taxon>
        <taxon>Streptophyta</taxon>
        <taxon>Embryophyta</taxon>
        <taxon>Tracheophyta</taxon>
        <taxon>Spermatophyta</taxon>
        <taxon>Magnoliopsida</taxon>
        <taxon>eudicotyledons</taxon>
        <taxon>Gunneridae</taxon>
        <taxon>Pentapetalae</taxon>
        <taxon>asterids</taxon>
        <taxon>campanulids</taxon>
        <taxon>Asterales</taxon>
        <taxon>Asteraceae</taxon>
        <taxon>Asteroideae</taxon>
        <taxon>Anthemideae</taxon>
        <taxon>Artemisiinae</taxon>
        <taxon>Artemisia</taxon>
    </lineage>
</organism>
<dbReference type="GO" id="GO:0009630">
    <property type="term" value="P:gravitropism"/>
    <property type="evidence" value="ECO:0007669"/>
    <property type="project" value="InterPro"/>
</dbReference>
<dbReference type="InterPro" id="IPR038928">
    <property type="entry name" value="LAZY1"/>
</dbReference>
<accession>A0A2U1LPG4</accession>
<feature type="region of interest" description="Disordered" evidence="1">
    <location>
        <begin position="137"/>
        <end position="166"/>
    </location>
</feature>
<dbReference type="Proteomes" id="UP000245207">
    <property type="component" value="Unassembled WGS sequence"/>
</dbReference>